<evidence type="ECO:0000313" key="3">
    <source>
        <dbReference type="Proteomes" id="UP000829685"/>
    </source>
</evidence>
<sequence length="476" mass="54448">MTLAMHPRSTRPTGADWDTHRPVITRLYWDEGKPLKEVRAIMANEHGFKATVKMYKVRFKQWGLTKNLSSRRVAHILEAAMDGKPTQLPVIQGRQLGSQRVKRCMQNLATAFGATIIPPQTVRKQSPPIFVSAPDIMRFPEGCLQAVIDFATGRMDGDSFGLSGPEYPWMEDKSLNVWHNSRMALTKIAEKRNSPLYFSLLNKAFDQYSVAIDRLEPTLVWVSLLCILLLAQVGEDLARTFVEYSARLCAIKLGPVHPLTRLWSMVRCMSVDEVRRAVVVIFEAYFASCQSDVRPGEEVRRVSIVHVARALLRVGAISFETASATIKNIEKEFKDRCVNTVDAEWYWWCRIFHCQLLYDHRKFDEADGDMPAIGRHLHCGNPDLNFDDIEDEVTVMTYYALKPLILEARGLMDEATRYYVASYEFTKKIRGHSYSRMVSVTASLEGHYRRKGDLEAAERIREEFESAWKTLVKVGK</sequence>
<protein>
    <recommendedName>
        <fullName evidence="1">Clr5 domain-containing protein</fullName>
    </recommendedName>
</protein>
<dbReference type="PANTHER" id="PTHR38788">
    <property type="entry name" value="CLR5 DOMAIN-CONTAINING PROTEIN"/>
    <property type="match status" value="1"/>
</dbReference>
<accession>A0A9P9WFB9</accession>
<comment type="caution">
    <text evidence="2">The sequence shown here is derived from an EMBL/GenBank/DDBJ whole genome shotgun (WGS) entry which is preliminary data.</text>
</comment>
<dbReference type="EMBL" id="JAFIMR010000031">
    <property type="protein sequence ID" value="KAI1860529.1"/>
    <property type="molecule type" value="Genomic_DNA"/>
</dbReference>
<dbReference type="AlphaFoldDB" id="A0A9P9WFB9"/>
<organism evidence="2 3">
    <name type="scientific">Neoarthrinium moseri</name>
    <dbReference type="NCBI Taxonomy" id="1658444"/>
    <lineage>
        <taxon>Eukaryota</taxon>
        <taxon>Fungi</taxon>
        <taxon>Dikarya</taxon>
        <taxon>Ascomycota</taxon>
        <taxon>Pezizomycotina</taxon>
        <taxon>Sordariomycetes</taxon>
        <taxon>Xylariomycetidae</taxon>
        <taxon>Amphisphaeriales</taxon>
        <taxon>Apiosporaceae</taxon>
        <taxon>Neoarthrinium</taxon>
    </lineage>
</organism>
<dbReference type="Pfam" id="PF14420">
    <property type="entry name" value="Clr5"/>
    <property type="match status" value="1"/>
</dbReference>
<keyword evidence="3" id="KW-1185">Reference proteome</keyword>
<evidence type="ECO:0000259" key="1">
    <source>
        <dbReference type="Pfam" id="PF14420"/>
    </source>
</evidence>
<dbReference type="Proteomes" id="UP000829685">
    <property type="component" value="Unassembled WGS sequence"/>
</dbReference>
<evidence type="ECO:0000313" key="2">
    <source>
        <dbReference type="EMBL" id="KAI1860529.1"/>
    </source>
</evidence>
<proteinExistence type="predicted"/>
<name>A0A9P9WFB9_9PEZI</name>
<dbReference type="PANTHER" id="PTHR38788:SF3">
    <property type="entry name" value="CLR5 DOMAIN-CONTAINING PROTEIN"/>
    <property type="match status" value="1"/>
</dbReference>
<feature type="domain" description="Clr5" evidence="1">
    <location>
        <begin position="15"/>
        <end position="66"/>
    </location>
</feature>
<reference evidence="2" key="1">
    <citation type="submission" date="2021-03" db="EMBL/GenBank/DDBJ databases">
        <title>Revisited historic fungal species revealed as producer of novel bioactive compounds through whole genome sequencing and comparative genomics.</title>
        <authorList>
            <person name="Vignolle G.A."/>
            <person name="Hochenegger N."/>
            <person name="Mach R.L."/>
            <person name="Mach-Aigner A.R."/>
            <person name="Javad Rahimi M."/>
            <person name="Salim K.A."/>
            <person name="Chan C.M."/>
            <person name="Lim L.B.L."/>
            <person name="Cai F."/>
            <person name="Druzhinina I.S."/>
            <person name="U'Ren J.M."/>
            <person name="Derntl C."/>
        </authorList>
    </citation>
    <scope>NUCLEOTIDE SEQUENCE</scope>
    <source>
        <strain evidence="2">TUCIM 5799</strain>
    </source>
</reference>
<gene>
    <name evidence="2" type="ORF">JX265_009928</name>
</gene>
<dbReference type="InterPro" id="IPR025676">
    <property type="entry name" value="Clr5_dom"/>
</dbReference>